<keyword evidence="3" id="KW-0472">Membrane</keyword>
<dbReference type="Proteomes" id="UP001642464">
    <property type="component" value="Unassembled WGS sequence"/>
</dbReference>
<feature type="transmembrane region" description="Helical" evidence="3">
    <location>
        <begin position="815"/>
        <end position="835"/>
    </location>
</feature>
<reference evidence="4 5" key="1">
    <citation type="submission" date="2024-02" db="EMBL/GenBank/DDBJ databases">
        <authorList>
            <person name="Chen Y."/>
            <person name="Shah S."/>
            <person name="Dougan E. K."/>
            <person name="Thang M."/>
            <person name="Chan C."/>
        </authorList>
    </citation>
    <scope>NUCLEOTIDE SEQUENCE [LARGE SCALE GENOMIC DNA]</scope>
</reference>
<dbReference type="InterPro" id="IPR013762">
    <property type="entry name" value="Integrase-like_cat_sf"/>
</dbReference>
<evidence type="ECO:0000313" key="4">
    <source>
        <dbReference type="EMBL" id="CAK9098796.1"/>
    </source>
</evidence>
<name>A0ABP0RHS7_9DINO</name>
<dbReference type="EMBL" id="CAXAMM010041350">
    <property type="protein sequence ID" value="CAK9098796.1"/>
    <property type="molecule type" value="Genomic_DNA"/>
</dbReference>
<evidence type="ECO:0000256" key="1">
    <source>
        <dbReference type="ARBA" id="ARBA00023172"/>
    </source>
</evidence>
<keyword evidence="5" id="KW-1185">Reference proteome</keyword>
<proteinExistence type="predicted"/>
<evidence type="ECO:0000256" key="2">
    <source>
        <dbReference type="SAM" id="MobiDB-lite"/>
    </source>
</evidence>
<feature type="compositionally biased region" description="Low complexity" evidence="2">
    <location>
        <begin position="688"/>
        <end position="698"/>
    </location>
</feature>
<sequence length="1001" mass="109981">MPPIPGALLRHWKVSAELGGSLNTDDWVHPMLRVVPMGWSWAMWLSQRVHQHQSQLGAGVSCDRVLVDGKPAPSLSNGEVLLLPYADVCGINAEAVQRAKDRAVARLRQVGLTVHEEMDANNTSQSLGYMIDGAVGQVTPIPERLHRVQLAFKWLSRRPRVTGRAVQRLLGHAVHFMMLRRELLSIPHHLYAFVQQANGRCRLWCSAAVEARWIGELLPLCATDLRKQTSALLTASDASLSGIAVCTRLADEQSVRTIGSYRERWRFKGRNPVNRPRQNALGVLDPFSDIASVKPVGHVMDDPFELDNQFPEVPKNLLENSQKNLDNALSAYLNEMFEDGEDIGEATKTLAAVVDSVPDCTQKGSLPRSRRCLQGWNRLDPGATRPPIPWELVAAIVNFMLGRQQINEGLLVLLMFDAYLRPGEAISLHRSDLVEPTVQHPVFCLNLNPSERGASSKMGLSDETIVLDGRETPWMGSLLRRHLESHKAQKLFPIEYRQLKDAWQKALVGLQLSSKHCVLYQLRHSGPSHDRMTKARSLVDIKKRGRWLSDSSVRRYEAAARLNQEFQKLPRSGLVVTPTSGAENRISLTGDPHDPGILEVIGQALCFSNNSSVLTILGLLADHRLAWAIAQLALSGLSFLLACYTACRKDPTAPVQLTAVVEFATEASPPPVSAAPVPAPSAEPPPEAAEASGADAPPPATAAAAAVAVAHGGTPMEPMWRRSLRCMRGVITNEQRQAFRAHWDELLLLGLSFLLFVLGLFVFFLNTNQIIIMIQRIELAALQSKPMSEGDLCYVRHPDLPQTSPAGVPWYSHHVLLLIALPACLMLLLFSRAAWVLSFRRSLIRTIPGAPADQDVWRAVVNHQVTRSIESSMREEQNAGAAAAAAAVASQAVADRQAARRREAASDMILEVPDSSSPSGRPAVHVQLLRMQANPGPAMAPMQPGMRPMEPGMRPMDPGMSPMDPGMSPMQLGMSPMQLGMSPMQPGMSHWGMPGPPPRRW</sequence>
<accession>A0ABP0RHS7</accession>
<keyword evidence="1" id="KW-0233">DNA recombination</keyword>
<feature type="region of interest" description="Disordered" evidence="2">
    <location>
        <begin position="668"/>
        <end position="698"/>
    </location>
</feature>
<organism evidence="4 5">
    <name type="scientific">Durusdinium trenchii</name>
    <dbReference type="NCBI Taxonomy" id="1381693"/>
    <lineage>
        <taxon>Eukaryota</taxon>
        <taxon>Sar</taxon>
        <taxon>Alveolata</taxon>
        <taxon>Dinophyceae</taxon>
        <taxon>Suessiales</taxon>
        <taxon>Symbiodiniaceae</taxon>
        <taxon>Durusdinium</taxon>
    </lineage>
</organism>
<evidence type="ECO:0000256" key="3">
    <source>
        <dbReference type="SAM" id="Phobius"/>
    </source>
</evidence>
<keyword evidence="3" id="KW-1133">Transmembrane helix</keyword>
<feature type="compositionally biased region" description="Pro residues" evidence="2">
    <location>
        <begin position="668"/>
        <end position="687"/>
    </location>
</feature>
<keyword evidence="3" id="KW-0812">Transmembrane</keyword>
<dbReference type="InterPro" id="IPR011010">
    <property type="entry name" value="DNA_brk_join_enz"/>
</dbReference>
<gene>
    <name evidence="4" type="ORF">SCF082_LOCUS46287</name>
</gene>
<comment type="caution">
    <text evidence="4">The sequence shown here is derived from an EMBL/GenBank/DDBJ whole genome shotgun (WGS) entry which is preliminary data.</text>
</comment>
<protein>
    <submittedName>
        <fullName evidence="4">Surface protein bspA-like (TvBspA-like-625)</fullName>
    </submittedName>
</protein>
<evidence type="ECO:0000313" key="5">
    <source>
        <dbReference type="Proteomes" id="UP001642464"/>
    </source>
</evidence>
<feature type="transmembrane region" description="Helical" evidence="3">
    <location>
        <begin position="746"/>
        <end position="765"/>
    </location>
</feature>
<dbReference type="Gene3D" id="1.10.443.10">
    <property type="entry name" value="Intergrase catalytic core"/>
    <property type="match status" value="1"/>
</dbReference>
<dbReference type="SUPFAM" id="SSF56349">
    <property type="entry name" value="DNA breaking-rejoining enzymes"/>
    <property type="match status" value="1"/>
</dbReference>
<feature type="transmembrane region" description="Helical" evidence="3">
    <location>
        <begin position="625"/>
        <end position="647"/>
    </location>
</feature>